<proteinExistence type="predicted"/>
<sequence length="74" mass="7582">MDEFVRSPTGDGMSVVLAVRRQWTVGLSVRDNRVTTGCGPPLQEGIVACAGVGGAIGIPVSAGSYGGMQGLRVY</sequence>
<name>A0A6G1F1E5_9ORYZ</name>
<organism evidence="1 2">
    <name type="scientific">Oryza meyeriana var. granulata</name>
    <dbReference type="NCBI Taxonomy" id="110450"/>
    <lineage>
        <taxon>Eukaryota</taxon>
        <taxon>Viridiplantae</taxon>
        <taxon>Streptophyta</taxon>
        <taxon>Embryophyta</taxon>
        <taxon>Tracheophyta</taxon>
        <taxon>Spermatophyta</taxon>
        <taxon>Magnoliopsida</taxon>
        <taxon>Liliopsida</taxon>
        <taxon>Poales</taxon>
        <taxon>Poaceae</taxon>
        <taxon>BOP clade</taxon>
        <taxon>Oryzoideae</taxon>
        <taxon>Oryzeae</taxon>
        <taxon>Oryzinae</taxon>
        <taxon>Oryza</taxon>
        <taxon>Oryza meyeriana</taxon>
    </lineage>
</organism>
<reference evidence="1 2" key="1">
    <citation type="submission" date="2019-11" db="EMBL/GenBank/DDBJ databases">
        <title>Whole genome sequence of Oryza granulata.</title>
        <authorList>
            <person name="Li W."/>
        </authorList>
    </citation>
    <scope>NUCLEOTIDE SEQUENCE [LARGE SCALE GENOMIC DNA]</scope>
    <source>
        <strain evidence="2">cv. Menghai</strain>
        <tissue evidence="1">Leaf</tissue>
    </source>
</reference>
<comment type="caution">
    <text evidence="1">The sequence shown here is derived from an EMBL/GenBank/DDBJ whole genome shotgun (WGS) entry which is preliminary data.</text>
</comment>
<evidence type="ECO:0000313" key="2">
    <source>
        <dbReference type="Proteomes" id="UP000479710"/>
    </source>
</evidence>
<gene>
    <name evidence="1" type="ORF">E2562_033832</name>
</gene>
<dbReference type="AlphaFoldDB" id="A0A6G1F1E5"/>
<dbReference type="Proteomes" id="UP000479710">
    <property type="component" value="Unassembled WGS sequence"/>
</dbReference>
<keyword evidence="2" id="KW-1185">Reference proteome</keyword>
<dbReference type="EMBL" id="SPHZ02000002">
    <property type="protein sequence ID" value="KAF0930642.1"/>
    <property type="molecule type" value="Genomic_DNA"/>
</dbReference>
<accession>A0A6G1F1E5</accession>
<evidence type="ECO:0000313" key="1">
    <source>
        <dbReference type="EMBL" id="KAF0930642.1"/>
    </source>
</evidence>
<protein>
    <submittedName>
        <fullName evidence="1">Uncharacterized protein</fullName>
    </submittedName>
</protein>